<feature type="transmembrane region" description="Helical" evidence="4">
    <location>
        <begin position="212"/>
        <end position="229"/>
    </location>
</feature>
<feature type="compositionally biased region" description="Polar residues" evidence="3">
    <location>
        <begin position="9"/>
        <end position="18"/>
    </location>
</feature>
<evidence type="ECO:0000256" key="4">
    <source>
        <dbReference type="SAM" id="Phobius"/>
    </source>
</evidence>
<keyword evidence="4" id="KW-0472">Membrane</keyword>
<dbReference type="Gene3D" id="1.20.1250.20">
    <property type="entry name" value="MFS general substrate transporter like domains"/>
    <property type="match status" value="2"/>
</dbReference>
<evidence type="ECO:0000313" key="8">
    <source>
        <dbReference type="Proteomes" id="UP000281468"/>
    </source>
</evidence>
<feature type="transmembrane region" description="Helical" evidence="4">
    <location>
        <begin position="88"/>
        <end position="111"/>
    </location>
</feature>
<evidence type="ECO:0000256" key="1">
    <source>
        <dbReference type="ARBA" id="ARBA00004141"/>
    </source>
</evidence>
<dbReference type="EMBL" id="QWIO01002136">
    <property type="protein sequence ID" value="RMY61501.1"/>
    <property type="molecule type" value="Genomic_DNA"/>
</dbReference>
<dbReference type="SUPFAM" id="SSF103473">
    <property type="entry name" value="MFS general substrate transporter"/>
    <property type="match status" value="1"/>
</dbReference>
<sequence>MTPRPSELQRLSQPSSYAEKNDQKDLLTPVSRNDVHEDEIWTRKPPVAEQSPGPIPNGGLWAWLQVLSGFMLFMNSCTTYVPETSESTISWIGTLASFILSSSATFAGPILDRGHPRLLLVCGTFCVVFGLMMTSLADRFWQLLLAQGICTGIGSGQLFIVSVALLPQWFTTKRSTATGIAATGSSAAAIIYPPMFHYLVDSIGFGWTVRSIAFVALAVCLVSLSVARMRTQPPPRPKIVDFTGFKEPEYALFALVPFFGGIGLFIPFFYITQYCRENVGGISEELSFWMLPILRVGSIFGRTIPAIVADKAGNLNVLAFCTIVSAFLGFGWIAADSIAGIIIWSLFYGCFSGAFVSLQVPTVVSITKDPKTIGGRGGLLSFLSYADVLAGQTTLRALSLTCEGILIGNPIGGVIVERSWGGLQGFCGATLVTSAAFIILTRLKVVGVSLTRKT</sequence>
<evidence type="ECO:0000313" key="7">
    <source>
        <dbReference type="Proteomes" id="UP000269539"/>
    </source>
</evidence>
<dbReference type="InterPro" id="IPR050327">
    <property type="entry name" value="Proton-linked_MCT"/>
</dbReference>
<keyword evidence="4" id="KW-0812">Transmembrane</keyword>
<dbReference type="GO" id="GO:0016020">
    <property type="term" value="C:membrane"/>
    <property type="evidence" value="ECO:0007669"/>
    <property type="project" value="UniProtKB-SubCell"/>
</dbReference>
<feature type="transmembrane region" description="Helical" evidence="4">
    <location>
        <begin position="60"/>
        <end position="82"/>
    </location>
</feature>
<dbReference type="EMBL" id="QWIQ01000119">
    <property type="protein sequence ID" value="RMZ05956.1"/>
    <property type="molecule type" value="Genomic_DNA"/>
</dbReference>
<evidence type="ECO:0000256" key="3">
    <source>
        <dbReference type="SAM" id="MobiDB-lite"/>
    </source>
</evidence>
<feature type="transmembrane region" description="Helical" evidence="4">
    <location>
        <begin position="286"/>
        <end position="308"/>
    </location>
</feature>
<dbReference type="Proteomes" id="UP000281468">
    <property type="component" value="Unassembled WGS sequence"/>
</dbReference>
<protein>
    <recommendedName>
        <fullName evidence="9">Major facilitator superfamily (MFS) profile domain-containing protein</fullName>
    </recommendedName>
</protein>
<proteinExistence type="inferred from homology"/>
<feature type="transmembrane region" description="Helical" evidence="4">
    <location>
        <begin position="118"/>
        <end position="137"/>
    </location>
</feature>
<dbReference type="PANTHER" id="PTHR11360:SF234">
    <property type="entry name" value="MFS-TYPE TRANSPORTER DBAD-RELATED"/>
    <property type="match status" value="1"/>
</dbReference>
<name>A0A3M7GY19_HORWE</name>
<dbReference type="Pfam" id="PF07690">
    <property type="entry name" value="MFS_1"/>
    <property type="match status" value="1"/>
</dbReference>
<dbReference type="AlphaFoldDB" id="A0A3M7GY19"/>
<dbReference type="InterPro" id="IPR011701">
    <property type="entry name" value="MFS"/>
</dbReference>
<feature type="region of interest" description="Disordered" evidence="3">
    <location>
        <begin position="1"/>
        <end position="31"/>
    </location>
</feature>
<dbReference type="InterPro" id="IPR036259">
    <property type="entry name" value="MFS_trans_sf"/>
</dbReference>
<gene>
    <name evidence="6" type="ORF">D0862_04785</name>
    <name evidence="5" type="ORF">D0864_12923</name>
</gene>
<feature type="transmembrane region" description="Helical" evidence="4">
    <location>
        <begin position="143"/>
        <end position="166"/>
    </location>
</feature>
<dbReference type="VEuPathDB" id="FungiDB:BTJ68_05224"/>
<feature type="transmembrane region" description="Helical" evidence="4">
    <location>
        <begin position="341"/>
        <end position="366"/>
    </location>
</feature>
<dbReference type="Proteomes" id="UP000269539">
    <property type="component" value="Unassembled WGS sequence"/>
</dbReference>
<reference evidence="7 8" key="1">
    <citation type="journal article" date="2018" name="BMC Genomics">
        <title>Genomic evidence for intraspecific hybridization in a clonal and extremely halotolerant yeast.</title>
        <authorList>
            <person name="Gostincar C."/>
            <person name="Stajich J.E."/>
            <person name="Zupancic J."/>
            <person name="Zalar P."/>
            <person name="Gunde-Cimerman N."/>
        </authorList>
    </citation>
    <scope>NUCLEOTIDE SEQUENCE [LARGE SCALE GENOMIC DNA]</scope>
    <source>
        <strain evidence="5 7">EXF-10513</strain>
        <strain evidence="6 8">EXF-171</strain>
    </source>
</reference>
<dbReference type="GO" id="GO:0022857">
    <property type="term" value="F:transmembrane transporter activity"/>
    <property type="evidence" value="ECO:0007669"/>
    <property type="project" value="InterPro"/>
</dbReference>
<evidence type="ECO:0008006" key="9">
    <source>
        <dbReference type="Google" id="ProtNLM"/>
    </source>
</evidence>
<keyword evidence="4" id="KW-1133">Transmembrane helix</keyword>
<dbReference type="PANTHER" id="PTHR11360">
    <property type="entry name" value="MONOCARBOXYLATE TRANSPORTER"/>
    <property type="match status" value="1"/>
</dbReference>
<feature type="transmembrane region" description="Helical" evidence="4">
    <location>
        <begin position="315"/>
        <end position="335"/>
    </location>
</feature>
<comment type="subcellular location">
    <subcellularLocation>
        <location evidence="1">Membrane</location>
        <topology evidence="1">Multi-pass membrane protein</topology>
    </subcellularLocation>
</comment>
<feature type="transmembrane region" description="Helical" evidence="4">
    <location>
        <begin position="250"/>
        <end position="271"/>
    </location>
</feature>
<comment type="similarity">
    <text evidence="2">Belongs to the major facilitator superfamily. Monocarboxylate porter (TC 2.A.1.13) family.</text>
</comment>
<comment type="caution">
    <text evidence="6">The sequence shown here is derived from an EMBL/GenBank/DDBJ whole genome shotgun (WGS) entry which is preliminary data.</text>
</comment>
<accession>A0A3M7GY19</accession>
<evidence type="ECO:0000256" key="2">
    <source>
        <dbReference type="ARBA" id="ARBA00006727"/>
    </source>
</evidence>
<evidence type="ECO:0000313" key="5">
    <source>
        <dbReference type="EMBL" id="RMY61501.1"/>
    </source>
</evidence>
<evidence type="ECO:0000313" key="6">
    <source>
        <dbReference type="EMBL" id="RMZ05956.1"/>
    </source>
</evidence>
<organism evidence="6 8">
    <name type="scientific">Hortaea werneckii</name>
    <name type="common">Black yeast</name>
    <name type="synonym">Cladosporium werneckii</name>
    <dbReference type="NCBI Taxonomy" id="91943"/>
    <lineage>
        <taxon>Eukaryota</taxon>
        <taxon>Fungi</taxon>
        <taxon>Dikarya</taxon>
        <taxon>Ascomycota</taxon>
        <taxon>Pezizomycotina</taxon>
        <taxon>Dothideomycetes</taxon>
        <taxon>Dothideomycetidae</taxon>
        <taxon>Mycosphaerellales</taxon>
        <taxon>Teratosphaeriaceae</taxon>
        <taxon>Hortaea</taxon>
    </lineage>
</organism>
<feature type="transmembrane region" description="Helical" evidence="4">
    <location>
        <begin position="178"/>
        <end position="200"/>
    </location>
</feature>